<feature type="domain" description="Fibrinogen C-terminal" evidence="1">
    <location>
        <begin position="60"/>
        <end position="197"/>
    </location>
</feature>
<dbReference type="PANTHER" id="PTHR19143:SF458">
    <property type="entry name" value="FIBRINOGEN C-TERMINAL DOMAIN-CONTAINING PROTEIN-RELATED"/>
    <property type="match status" value="1"/>
</dbReference>
<dbReference type="PANTHER" id="PTHR19143">
    <property type="entry name" value="FIBRINOGEN/TENASCIN/ANGIOPOEITIN"/>
    <property type="match status" value="1"/>
</dbReference>
<name>A0A7M7SVQ5_STRPU</name>
<dbReference type="InterPro" id="IPR002181">
    <property type="entry name" value="Fibrinogen_a/b/g_C_dom"/>
</dbReference>
<protein>
    <recommendedName>
        <fullName evidence="1">Fibrinogen C-terminal domain-containing protein</fullName>
    </recommendedName>
</protein>
<dbReference type="GeneID" id="100891514"/>
<dbReference type="RefSeq" id="XP_030834695.1">
    <property type="nucleotide sequence ID" value="XM_030978835.1"/>
</dbReference>
<reference evidence="3" key="1">
    <citation type="submission" date="2015-02" db="EMBL/GenBank/DDBJ databases">
        <title>Genome sequencing for Strongylocentrotus purpuratus.</title>
        <authorList>
            <person name="Murali S."/>
            <person name="Liu Y."/>
            <person name="Vee V."/>
            <person name="English A."/>
            <person name="Wang M."/>
            <person name="Skinner E."/>
            <person name="Han Y."/>
            <person name="Muzny D.M."/>
            <person name="Worley K.C."/>
            <person name="Gibbs R.A."/>
        </authorList>
    </citation>
    <scope>NUCLEOTIDE SEQUENCE</scope>
</reference>
<dbReference type="InterPro" id="IPR014716">
    <property type="entry name" value="Fibrinogen_a/b/g_C_1"/>
</dbReference>
<reference evidence="2" key="2">
    <citation type="submission" date="2021-01" db="UniProtKB">
        <authorList>
            <consortium name="EnsemblMetazoa"/>
        </authorList>
    </citation>
    <scope>IDENTIFICATION</scope>
</reference>
<dbReference type="SUPFAM" id="SSF56496">
    <property type="entry name" value="Fibrinogen C-terminal domain-like"/>
    <property type="match status" value="1"/>
</dbReference>
<dbReference type="NCBIfam" id="NF040941">
    <property type="entry name" value="GGGWT_bact"/>
    <property type="match status" value="1"/>
</dbReference>
<dbReference type="AlphaFoldDB" id="A0A7M7SVQ5"/>
<dbReference type="Proteomes" id="UP000007110">
    <property type="component" value="Unassembled WGS sequence"/>
</dbReference>
<dbReference type="Gene3D" id="3.90.215.10">
    <property type="entry name" value="Gamma Fibrinogen, chain A, domain 1"/>
    <property type="match status" value="1"/>
</dbReference>
<dbReference type="CDD" id="cd00087">
    <property type="entry name" value="FReD"/>
    <property type="match status" value="1"/>
</dbReference>
<dbReference type="PROSITE" id="PS51406">
    <property type="entry name" value="FIBRINOGEN_C_2"/>
    <property type="match status" value="1"/>
</dbReference>
<dbReference type="KEGG" id="spu:100891514"/>
<keyword evidence="3" id="KW-1185">Reference proteome</keyword>
<dbReference type="InterPro" id="IPR036056">
    <property type="entry name" value="Fibrinogen-like_C"/>
</dbReference>
<evidence type="ECO:0000313" key="2">
    <source>
        <dbReference type="EnsemblMetazoa" id="XP_030834695"/>
    </source>
</evidence>
<evidence type="ECO:0000259" key="1">
    <source>
        <dbReference type="PROSITE" id="PS51406"/>
    </source>
</evidence>
<dbReference type="GO" id="GO:0005615">
    <property type="term" value="C:extracellular space"/>
    <property type="evidence" value="ECO:0000318"/>
    <property type="project" value="GO_Central"/>
</dbReference>
<dbReference type="SMART" id="SM00186">
    <property type="entry name" value="FBG"/>
    <property type="match status" value="1"/>
</dbReference>
<dbReference type="EnsemblMetazoa" id="XM_030978835">
    <property type="protein sequence ID" value="XP_030834695"/>
    <property type="gene ID" value="LOC100891514"/>
</dbReference>
<organism evidence="2 3">
    <name type="scientific">Strongylocentrotus purpuratus</name>
    <name type="common">Purple sea urchin</name>
    <dbReference type="NCBI Taxonomy" id="7668"/>
    <lineage>
        <taxon>Eukaryota</taxon>
        <taxon>Metazoa</taxon>
        <taxon>Echinodermata</taxon>
        <taxon>Eleutherozoa</taxon>
        <taxon>Echinozoa</taxon>
        <taxon>Echinoidea</taxon>
        <taxon>Euechinoidea</taxon>
        <taxon>Echinacea</taxon>
        <taxon>Camarodonta</taxon>
        <taxon>Echinidea</taxon>
        <taxon>Strongylocentrotidae</taxon>
        <taxon>Strongylocentrotus</taxon>
    </lineage>
</organism>
<sequence length="267" mass="29094">MLNRRPHTVLTANAPLEAREARVSPGGTCFALDCRPCAFVRVSSYFCLLPRNKDLRSSPEVFPGEPQDCGDIKASGLNMSGIYGIYPGGFGRQFNVYCDMDTAGGGWTVFQRRKDGSVNFSGNWSHYKKGFGSVSGEHWLGNDKIHRLTSQKTYELRVDIEDFSGGTSHASYREFMIGNETMNYDLKLGAYSGGGAGTFSRNYDSCPWEIVLVITADINSVPETETTMRPRLIVPAIIHPGGGLVIVTSAILTGSTGTRTTLPPDMA</sequence>
<dbReference type="InParanoid" id="A0A7M7SVQ5"/>
<proteinExistence type="predicted"/>
<dbReference type="InterPro" id="IPR050373">
    <property type="entry name" value="Fibrinogen_C-term_domain"/>
</dbReference>
<dbReference type="Pfam" id="PF00147">
    <property type="entry name" value="Fibrinogen_C"/>
    <property type="match status" value="1"/>
</dbReference>
<evidence type="ECO:0000313" key="3">
    <source>
        <dbReference type="Proteomes" id="UP000007110"/>
    </source>
</evidence>
<accession>A0A7M7SVQ5</accession>